<feature type="domain" description="Autotransporter" evidence="2">
    <location>
        <begin position="577"/>
        <end position="679"/>
    </location>
</feature>
<name>A0A6L5I3D3_9PSED</name>
<evidence type="ECO:0000313" key="4">
    <source>
        <dbReference type="Proteomes" id="UP000478064"/>
    </source>
</evidence>
<comment type="caution">
    <text evidence="3">The sequence shown here is derived from an EMBL/GenBank/DDBJ whole genome shotgun (WGS) entry which is preliminary data.</text>
</comment>
<proteinExistence type="predicted"/>
<dbReference type="PROSITE" id="PS51208">
    <property type="entry name" value="AUTOTRANSPORTER"/>
    <property type="match status" value="1"/>
</dbReference>
<dbReference type="InterPro" id="IPR006315">
    <property type="entry name" value="OM_autotransptr_brl_dom"/>
</dbReference>
<dbReference type="InterPro" id="IPR012332">
    <property type="entry name" value="Autotransporter_pectin_lyase_C"/>
</dbReference>
<dbReference type="Gene3D" id="2.160.20.20">
    <property type="match status" value="1"/>
</dbReference>
<dbReference type="Proteomes" id="UP000478064">
    <property type="component" value="Unassembled WGS sequence"/>
</dbReference>
<dbReference type="Gene3D" id="2.40.128.130">
    <property type="entry name" value="Autotransporter beta-domain"/>
    <property type="match status" value="1"/>
</dbReference>
<dbReference type="CDD" id="cd01343">
    <property type="entry name" value="PL1_Passenger_AT"/>
    <property type="match status" value="1"/>
</dbReference>
<evidence type="ECO:0000256" key="1">
    <source>
        <dbReference type="SAM" id="SignalP"/>
    </source>
</evidence>
<evidence type="ECO:0000313" key="3">
    <source>
        <dbReference type="EMBL" id="MQU09201.1"/>
    </source>
</evidence>
<dbReference type="NCBIfam" id="TIGR01414">
    <property type="entry name" value="autotrans_barl"/>
    <property type="match status" value="1"/>
</dbReference>
<sequence>MSQFLFPRQSILAIAISQTLLFSSVQAFAADEDQISAKDGEEVTVSDRTIDTTRDGVHGMSAATKGKIHASQMSVATSGKGAHGVFVEELGEFNSTGELSIQTSGEGASGLHVVSLANANVERMSVLTTGNNASGIRVANATAKVNRAVITTQGDSSHGVSVDFRGIFEGANLAIKTEGYRSVGVLGTRQNKVGVSRSSIFTSGDESVGVFASSTSSISVTDRSSITTLGKEAHGVYAIESGTQVYLSDSTVETFGEGAAGVKVERGGRVELVNTQVKANGVGAVGAQLSGGTLAVNGGSIQSQNAAAIHVSGQGNTVAIDNAYIGSIEGPAIKVDAGAQAKITVSNGSTLSAGNGRGELLDVQSDSVLDLVVDGSYLHGNLTIPEGGLVNVRLQNGTRFTGQMSDVKNLQLDAGVGWDIMGDSNVESLVLNGGSIDFAKAEGFHQLSMGELSGNGSFGLKLAMENQQVDFLNIEGQATGNHVLSIQNSGAEPESGFDPLQVVHTGGGDAQFSVLGERVDLGAYSYGLERQGDDWFLTGEDREVSPATRSVQALFNSAPTVWYGEMSTLRSRMGEVRSSGQGGAWMRSYGNQFRVAGRDGLGFEQQQSGFSLGVDAPLAVTDGVLLVGLLGGYSKSDLSQSRGSSGTVDSFYVGLNSTHKCNAHPCMHFVRRLPAQALA</sequence>
<dbReference type="AlphaFoldDB" id="A0A6L5I3D3"/>
<dbReference type="EMBL" id="WIVU01000098">
    <property type="protein sequence ID" value="MQU09201.1"/>
    <property type="molecule type" value="Genomic_DNA"/>
</dbReference>
<accession>A0A6L5I3D3</accession>
<dbReference type="InterPro" id="IPR036709">
    <property type="entry name" value="Autotransporte_beta_dom_sf"/>
</dbReference>
<dbReference type="SUPFAM" id="SSF51126">
    <property type="entry name" value="Pectin lyase-like"/>
    <property type="match status" value="1"/>
</dbReference>
<dbReference type="InterPro" id="IPR004899">
    <property type="entry name" value="Pertactin_central"/>
</dbReference>
<protein>
    <submittedName>
        <fullName evidence="3">Autotransporter outer membrane beta-barrel domain-containing protein</fullName>
    </submittedName>
</protein>
<feature type="chain" id="PRO_5027025962" evidence="1">
    <location>
        <begin position="30"/>
        <end position="679"/>
    </location>
</feature>
<organism evidence="3 4">
    <name type="scientific">Pseudomonas helleri</name>
    <dbReference type="NCBI Taxonomy" id="1608996"/>
    <lineage>
        <taxon>Bacteria</taxon>
        <taxon>Pseudomonadati</taxon>
        <taxon>Pseudomonadota</taxon>
        <taxon>Gammaproteobacteria</taxon>
        <taxon>Pseudomonadales</taxon>
        <taxon>Pseudomonadaceae</taxon>
        <taxon>Pseudomonas</taxon>
    </lineage>
</organism>
<reference evidence="3 4" key="1">
    <citation type="submission" date="2019-10" db="EMBL/GenBank/DDBJ databases">
        <title>Evaluation of single-gene subtyping targets for Pseudomonas.</title>
        <authorList>
            <person name="Reichler S.J."/>
            <person name="Orsi R.H."/>
            <person name="Wiedmann M."/>
            <person name="Martin N.H."/>
            <person name="Murphy S.I."/>
        </authorList>
    </citation>
    <scope>NUCLEOTIDE SEQUENCE [LARGE SCALE GENOMIC DNA]</scope>
    <source>
        <strain evidence="3 4">FSL R10-1637</strain>
    </source>
</reference>
<dbReference type="SUPFAM" id="SSF103515">
    <property type="entry name" value="Autotransporter"/>
    <property type="match status" value="1"/>
</dbReference>
<dbReference type="InterPro" id="IPR005546">
    <property type="entry name" value="Autotransporte_beta"/>
</dbReference>
<dbReference type="InterPro" id="IPR011050">
    <property type="entry name" value="Pectin_lyase_fold/virulence"/>
</dbReference>
<feature type="signal peptide" evidence="1">
    <location>
        <begin position="1"/>
        <end position="29"/>
    </location>
</feature>
<gene>
    <name evidence="3" type="ORF">GHO27_26515</name>
</gene>
<dbReference type="Pfam" id="PF03212">
    <property type="entry name" value="Pertactin"/>
    <property type="match status" value="1"/>
</dbReference>
<keyword evidence="1" id="KW-0732">Signal</keyword>
<feature type="non-terminal residue" evidence="3">
    <location>
        <position position="679"/>
    </location>
</feature>
<dbReference type="GO" id="GO:0019867">
    <property type="term" value="C:outer membrane"/>
    <property type="evidence" value="ECO:0007669"/>
    <property type="project" value="InterPro"/>
</dbReference>
<evidence type="ECO:0000259" key="2">
    <source>
        <dbReference type="PROSITE" id="PS51208"/>
    </source>
</evidence>